<name>A0A5N5LXV7_9ROSI</name>
<protein>
    <recommendedName>
        <fullName evidence="1">VOC domain-containing protein</fullName>
    </recommendedName>
</protein>
<reference evidence="3" key="1">
    <citation type="journal article" date="2019" name="Gigascience">
        <title>De novo genome assembly of the endangered Acer yangbiense, a plant species with extremely small populations endemic to Yunnan Province, China.</title>
        <authorList>
            <person name="Yang J."/>
            <person name="Wariss H.M."/>
            <person name="Tao L."/>
            <person name="Zhang R."/>
            <person name="Yun Q."/>
            <person name="Hollingsworth P."/>
            <person name="Dao Z."/>
            <person name="Luo G."/>
            <person name="Guo H."/>
            <person name="Ma Y."/>
            <person name="Sun W."/>
        </authorList>
    </citation>
    <scope>NUCLEOTIDE SEQUENCE [LARGE SCALE GENOMIC DNA]</scope>
    <source>
        <strain evidence="3">cv. br00</strain>
    </source>
</reference>
<organism evidence="2 3">
    <name type="scientific">Salix brachista</name>
    <dbReference type="NCBI Taxonomy" id="2182728"/>
    <lineage>
        <taxon>Eukaryota</taxon>
        <taxon>Viridiplantae</taxon>
        <taxon>Streptophyta</taxon>
        <taxon>Embryophyta</taxon>
        <taxon>Tracheophyta</taxon>
        <taxon>Spermatophyta</taxon>
        <taxon>Magnoliopsida</taxon>
        <taxon>eudicotyledons</taxon>
        <taxon>Gunneridae</taxon>
        <taxon>Pentapetalae</taxon>
        <taxon>rosids</taxon>
        <taxon>fabids</taxon>
        <taxon>Malpighiales</taxon>
        <taxon>Salicaceae</taxon>
        <taxon>Saliceae</taxon>
        <taxon>Salix</taxon>
    </lineage>
</organism>
<dbReference type="Pfam" id="PF00903">
    <property type="entry name" value="Glyoxalase"/>
    <property type="match status" value="1"/>
</dbReference>
<feature type="domain" description="VOC" evidence="1">
    <location>
        <begin position="92"/>
        <end position="217"/>
    </location>
</feature>
<dbReference type="SUPFAM" id="SSF54593">
    <property type="entry name" value="Glyoxalase/Bleomycin resistance protein/Dihydroxybiphenyl dioxygenase"/>
    <property type="match status" value="1"/>
</dbReference>
<dbReference type="Proteomes" id="UP000326939">
    <property type="component" value="Chromosome 7"/>
</dbReference>
<sequence length="266" mass="29879">MEKEGAPQDHTGLLITIPFAPHSSSTCFKNIKLNDGVDLNTDWGESARKVPRPFKDRKSSVNLNSKAIKKTKVEMTIEIEEASSYGALPLLSLNHVSLMCRSVWASARFYEDVLGFVHIKRPSSFNFNGAWLYNYGIGIHLIENPSIDELDTIVEPRPINPKDNHMSFQCTDVGLVKRKLQEMGMRYVTAVVEEDGIKVDQVFFHDPDGYMVEICNCDNIPILPLSSCPFKPPRSGSFKKATPSSCGFMENVMMESLSMDMMNISF</sequence>
<accession>A0A5N5LXV7</accession>
<gene>
    <name evidence="2" type="ORF">DKX38_010955</name>
</gene>
<comment type="caution">
    <text evidence="2">The sequence shown here is derived from an EMBL/GenBank/DDBJ whole genome shotgun (WGS) entry which is preliminary data.</text>
</comment>
<proteinExistence type="predicted"/>
<dbReference type="Gene3D" id="3.10.180.10">
    <property type="entry name" value="2,3-Dihydroxybiphenyl 1,2-Dioxygenase, domain 1"/>
    <property type="match status" value="1"/>
</dbReference>
<dbReference type="InterPro" id="IPR029068">
    <property type="entry name" value="Glyas_Bleomycin-R_OHBP_Dase"/>
</dbReference>
<dbReference type="AlphaFoldDB" id="A0A5N5LXV7"/>
<evidence type="ECO:0000313" key="3">
    <source>
        <dbReference type="Proteomes" id="UP000326939"/>
    </source>
</evidence>
<dbReference type="EMBL" id="VDCV01000007">
    <property type="protein sequence ID" value="KAB5547549.1"/>
    <property type="molecule type" value="Genomic_DNA"/>
</dbReference>
<keyword evidence="3" id="KW-1185">Reference proteome</keyword>
<evidence type="ECO:0000313" key="2">
    <source>
        <dbReference type="EMBL" id="KAB5547549.1"/>
    </source>
</evidence>
<dbReference type="PANTHER" id="PTHR46142">
    <property type="match status" value="1"/>
</dbReference>
<dbReference type="InterPro" id="IPR037523">
    <property type="entry name" value="VOC_core"/>
</dbReference>
<dbReference type="PROSITE" id="PS51819">
    <property type="entry name" value="VOC"/>
    <property type="match status" value="1"/>
</dbReference>
<dbReference type="CDD" id="cd07245">
    <property type="entry name" value="VOC_like"/>
    <property type="match status" value="1"/>
</dbReference>
<dbReference type="PANTHER" id="PTHR46142:SF4">
    <property type="entry name" value="OS04G0538900 PROTEIN"/>
    <property type="match status" value="1"/>
</dbReference>
<dbReference type="InterPro" id="IPR004360">
    <property type="entry name" value="Glyas_Fos-R_dOase_dom"/>
</dbReference>
<evidence type="ECO:0000259" key="1">
    <source>
        <dbReference type="PROSITE" id="PS51819"/>
    </source>
</evidence>